<accession>A0A151H1X3</accession>
<proteinExistence type="predicted"/>
<dbReference type="AlphaFoldDB" id="A0A151H1X3"/>
<evidence type="ECO:0000313" key="1">
    <source>
        <dbReference type="EMBL" id="KYK63358.1"/>
    </source>
</evidence>
<dbReference type="EMBL" id="AHZP02002672">
    <property type="protein sequence ID" value="KYK63358.1"/>
    <property type="molecule type" value="Genomic_DNA"/>
</dbReference>
<sequence>MRKNRRTLNGDERDDTVTLERVEAFPVFSCGSPKNAWIRVTSLSHELSFVAVTPSKRNKTLTILSEHSEL</sequence>
<dbReference type="Proteomes" id="UP000075225">
    <property type="component" value="Unassembled WGS sequence"/>
</dbReference>
<name>A0A151H1X3_TOXGO</name>
<dbReference type="VEuPathDB" id="ToxoDB:TGPRC2_297725"/>
<reference evidence="2" key="1">
    <citation type="submission" date="2016-03" db="EMBL/GenBank/DDBJ databases">
        <authorList>
            <person name="Sibley D."/>
            <person name="Venepally P."/>
            <person name="Karamycheva S."/>
            <person name="Hadjithomas M."/>
            <person name="Khan A."/>
            <person name="Brunk B."/>
            <person name="Roos D."/>
            <person name="Caler E."/>
            <person name="Lorenzi H."/>
        </authorList>
    </citation>
    <scope>NUCLEOTIDE SEQUENCE [LARGE SCALE GENOMIC DNA]</scope>
    <source>
        <strain evidence="2">TgCatPRC2</strain>
    </source>
</reference>
<evidence type="ECO:0000313" key="2">
    <source>
        <dbReference type="Proteomes" id="UP000075225"/>
    </source>
</evidence>
<gene>
    <name evidence="1" type="ORF">TGPRC2_297725</name>
</gene>
<comment type="caution">
    <text evidence="1">The sequence shown here is derived from an EMBL/GenBank/DDBJ whole genome shotgun (WGS) entry which is preliminary data.</text>
</comment>
<protein>
    <submittedName>
        <fullName evidence="1">Uncharacterized protein</fullName>
    </submittedName>
</protein>
<organism evidence="1 2">
    <name type="scientific">Toxoplasma gondii TgCatPRC2</name>
    <dbReference type="NCBI Taxonomy" id="1130821"/>
    <lineage>
        <taxon>Eukaryota</taxon>
        <taxon>Sar</taxon>
        <taxon>Alveolata</taxon>
        <taxon>Apicomplexa</taxon>
        <taxon>Conoidasida</taxon>
        <taxon>Coccidia</taxon>
        <taxon>Eucoccidiorida</taxon>
        <taxon>Eimeriorina</taxon>
        <taxon>Sarcocystidae</taxon>
        <taxon>Toxoplasma</taxon>
    </lineage>
</organism>